<keyword evidence="3" id="KW-1185">Reference proteome</keyword>
<feature type="transmembrane region" description="Helical" evidence="1">
    <location>
        <begin position="46"/>
        <end position="71"/>
    </location>
</feature>
<name>H2AX91_KAZAF</name>
<dbReference type="Proteomes" id="UP000005220">
    <property type="component" value="Chromosome 6"/>
</dbReference>
<dbReference type="AlphaFoldDB" id="H2AX91"/>
<dbReference type="KEGG" id="kaf:KAFR_0F03960"/>
<dbReference type="eggNOG" id="ENOG502S9YE">
    <property type="taxonomic scope" value="Eukaryota"/>
</dbReference>
<evidence type="ECO:0008006" key="4">
    <source>
        <dbReference type="Google" id="ProtNLM"/>
    </source>
</evidence>
<proteinExistence type="predicted"/>
<keyword evidence="1" id="KW-0812">Transmembrane</keyword>
<organism evidence="2 3">
    <name type="scientific">Kazachstania africana (strain ATCC 22294 / BCRC 22015 / CBS 2517 / CECT 1963 / NBRC 1671 / NRRL Y-8276)</name>
    <name type="common">Yeast</name>
    <name type="synonym">Kluyveromyces africanus</name>
    <dbReference type="NCBI Taxonomy" id="1071382"/>
    <lineage>
        <taxon>Eukaryota</taxon>
        <taxon>Fungi</taxon>
        <taxon>Dikarya</taxon>
        <taxon>Ascomycota</taxon>
        <taxon>Saccharomycotina</taxon>
        <taxon>Saccharomycetes</taxon>
        <taxon>Saccharomycetales</taxon>
        <taxon>Saccharomycetaceae</taxon>
        <taxon>Kazachstania</taxon>
    </lineage>
</organism>
<keyword evidence="1" id="KW-0472">Membrane</keyword>
<evidence type="ECO:0000313" key="2">
    <source>
        <dbReference type="EMBL" id="CCF58991.1"/>
    </source>
</evidence>
<dbReference type="RefSeq" id="XP_003958126.1">
    <property type="nucleotide sequence ID" value="XM_003958077.1"/>
</dbReference>
<dbReference type="EMBL" id="HE650826">
    <property type="protein sequence ID" value="CCF58991.1"/>
    <property type="molecule type" value="Genomic_DNA"/>
</dbReference>
<evidence type="ECO:0000256" key="1">
    <source>
        <dbReference type="SAM" id="Phobius"/>
    </source>
</evidence>
<feature type="transmembrane region" description="Helical" evidence="1">
    <location>
        <begin position="12"/>
        <end position="34"/>
    </location>
</feature>
<protein>
    <recommendedName>
        <fullName evidence="4">Autophagy-related protein 33</fullName>
    </recommendedName>
</protein>
<dbReference type="FunCoup" id="H2AX91">
    <property type="interactions" value="44"/>
</dbReference>
<accession>H2AX91</accession>
<sequence>MSFSILDISNGIAVSSLGLYAGLLSSSTLVSVIAPIDVVKNSLKHVFCGFGIGGTVLATVSTAAFSLSYYLSGKDTSLLYGLLLGPLSGLYLQLTSDYTKKLADIEETKHNLDEIVDKKNQMSSPELVEKEVTPKLPPHHPVIKGANGETVQCPFAKRQANKKLQNKKINLPGCGFLSSMNFHLIVASTASVAAFVTSVFLLLKV</sequence>
<dbReference type="InParanoid" id="H2AX91"/>
<gene>
    <name evidence="2" type="primary">KAFR0F03960</name>
    <name evidence="2" type="ORF">KAFR_0F03960</name>
</gene>
<dbReference type="GeneID" id="13884458"/>
<reference evidence="2 3" key="1">
    <citation type="journal article" date="2011" name="Proc. Natl. Acad. Sci. U.S.A.">
        <title>Evolutionary erosion of yeast sex chromosomes by mating-type switching accidents.</title>
        <authorList>
            <person name="Gordon J.L."/>
            <person name="Armisen D."/>
            <person name="Proux-Wera E."/>
            <person name="Oheigeartaigh S.S."/>
            <person name="Byrne K.P."/>
            <person name="Wolfe K.H."/>
        </authorList>
    </citation>
    <scope>NUCLEOTIDE SEQUENCE [LARGE SCALE GENOMIC DNA]</scope>
    <source>
        <strain evidence="3">ATCC 22294 / BCRC 22015 / CBS 2517 / CECT 1963 / NBRC 1671 / NRRL Y-8276</strain>
    </source>
</reference>
<evidence type="ECO:0000313" key="3">
    <source>
        <dbReference type="Proteomes" id="UP000005220"/>
    </source>
</evidence>
<keyword evidence="1" id="KW-1133">Transmembrane helix</keyword>
<feature type="transmembrane region" description="Helical" evidence="1">
    <location>
        <begin position="77"/>
        <end position="94"/>
    </location>
</feature>
<dbReference type="OrthoDB" id="4046421at2759"/>
<dbReference type="HOGENOM" id="CLU_105986_1_0_1"/>
<feature type="transmembrane region" description="Helical" evidence="1">
    <location>
        <begin position="182"/>
        <end position="203"/>
    </location>
</feature>